<feature type="region of interest" description="Disordered" evidence="2">
    <location>
        <begin position="21"/>
        <end position="53"/>
    </location>
</feature>
<evidence type="ECO:0000313" key="4">
    <source>
        <dbReference type="Proteomes" id="UP000039865"/>
    </source>
</evidence>
<evidence type="ECO:0000256" key="2">
    <source>
        <dbReference type="SAM" id="MobiDB-lite"/>
    </source>
</evidence>
<sequence>MEIQKNPTQPTISYLNISSSTNLYVPDSNASSPKEDNEEKKSPMGRNASNYSKLNFKERMTLMKALRDSKDGKYHAFSQLEQPLYVFNKDQEPLNFNRKLYVRLFKRSRKTQQEFEREVLGVNHSTCDSKHNNKQQKQMEDYVKELNDKRNASIINDLIYMDKGNGDLEYSPRKDANALKYMNIALTEIEKTENGTQKKLSSIQKNRLALKFVEMNASPQKYEYYERFTDENIKQVRLNLKQQDLKRFKKLREMQEKQKLQVKLRHQSQLSPNQSIQVIQEQETEEEDKEKYENYLGGTIVVDKDKLNTSLEISIFNELLNNKSRTKAQKAMTLKSNVKQQISSWKRKKDSSVNRSNQDSQIINDQSGVFSQIHVSPLDGKYFQSQDNSAPVSAQRNLTQVAVDNANISIDFIKFHNKPIITDSSTQYLPLINQNSKYGGFQSATNKDNESKKFHFNINNRNNILLSNQTSKNTLIISERNQKELDKIKDPMLKIKRSVERFGKNVDGMLSHSLNSTYIQRHKDKSLSKLNEEQRINKYEQKFDQALDKLNQIHDNKNIEKTSIQEFSEKIRQLMIRKRQRKYGNLGQL</sequence>
<protein>
    <submittedName>
        <fullName evidence="3">Uncharacterized protein</fullName>
    </submittedName>
</protein>
<reference evidence="3 4" key="1">
    <citation type="submission" date="2014-06" db="EMBL/GenBank/DDBJ databases">
        <authorList>
            <person name="Swart Estienne"/>
        </authorList>
    </citation>
    <scope>NUCLEOTIDE SEQUENCE [LARGE SCALE GENOMIC DNA]</scope>
    <source>
        <strain evidence="3 4">130c</strain>
    </source>
</reference>
<dbReference type="EMBL" id="CCKQ01006407">
    <property type="protein sequence ID" value="CDW77718.1"/>
    <property type="molecule type" value="Genomic_DNA"/>
</dbReference>
<dbReference type="AlphaFoldDB" id="A0A078AA74"/>
<gene>
    <name evidence="3" type="primary">Contig18035.g19168</name>
    <name evidence="3" type="ORF">STYLEM_6683</name>
</gene>
<keyword evidence="1" id="KW-0175">Coiled coil</keyword>
<evidence type="ECO:0000313" key="3">
    <source>
        <dbReference type="EMBL" id="CDW77718.1"/>
    </source>
</evidence>
<dbReference type="Proteomes" id="UP000039865">
    <property type="component" value="Unassembled WGS sequence"/>
</dbReference>
<name>A0A078AA74_STYLE</name>
<organism evidence="3 4">
    <name type="scientific">Stylonychia lemnae</name>
    <name type="common">Ciliate</name>
    <dbReference type="NCBI Taxonomy" id="5949"/>
    <lineage>
        <taxon>Eukaryota</taxon>
        <taxon>Sar</taxon>
        <taxon>Alveolata</taxon>
        <taxon>Ciliophora</taxon>
        <taxon>Intramacronucleata</taxon>
        <taxon>Spirotrichea</taxon>
        <taxon>Stichotrichia</taxon>
        <taxon>Sporadotrichida</taxon>
        <taxon>Oxytrichidae</taxon>
        <taxon>Stylonychinae</taxon>
        <taxon>Stylonychia</taxon>
    </lineage>
</organism>
<accession>A0A078AA74</accession>
<feature type="compositionally biased region" description="Basic and acidic residues" evidence="2">
    <location>
        <begin position="33"/>
        <end position="42"/>
    </location>
</feature>
<keyword evidence="4" id="KW-1185">Reference proteome</keyword>
<evidence type="ECO:0000256" key="1">
    <source>
        <dbReference type="SAM" id="Coils"/>
    </source>
</evidence>
<feature type="compositionally biased region" description="Polar residues" evidence="2">
    <location>
        <begin position="21"/>
        <end position="32"/>
    </location>
</feature>
<dbReference type="InParanoid" id="A0A078AA74"/>
<proteinExistence type="predicted"/>
<feature type="coiled-coil region" evidence="1">
    <location>
        <begin position="529"/>
        <end position="556"/>
    </location>
</feature>